<dbReference type="Pfam" id="PF13410">
    <property type="entry name" value="GST_C_2"/>
    <property type="match status" value="1"/>
</dbReference>
<evidence type="ECO:0000259" key="1">
    <source>
        <dbReference type="PROSITE" id="PS50405"/>
    </source>
</evidence>
<dbReference type="RefSeq" id="WP_130107278.1">
    <property type="nucleotide sequence ID" value="NZ_CP025781.1"/>
</dbReference>
<dbReference type="Proteomes" id="UP000515917">
    <property type="component" value="Chromosome"/>
</dbReference>
<proteinExistence type="predicted"/>
<dbReference type="PROSITE" id="PS50405">
    <property type="entry name" value="GST_CTER"/>
    <property type="match status" value="1"/>
</dbReference>
<dbReference type="AlphaFoldDB" id="A0A7G3GBH8"/>
<dbReference type="PANTHER" id="PTHR44051">
    <property type="entry name" value="GLUTATHIONE S-TRANSFERASE-RELATED"/>
    <property type="match status" value="1"/>
</dbReference>
<dbReference type="SUPFAM" id="SSF47616">
    <property type="entry name" value="GST C-terminal domain-like"/>
    <property type="match status" value="1"/>
</dbReference>
<accession>A0A7G3GBH8</accession>
<reference evidence="2 3" key="1">
    <citation type="submission" date="2018-01" db="EMBL/GenBank/DDBJ databases">
        <title>Genome sequence of Iodobacter sp. strain PCH194 isolated from Indian Trans-Himalaya.</title>
        <authorList>
            <person name="Kumar V."/>
            <person name="Thakur V."/>
            <person name="Kumar S."/>
            <person name="Singh D."/>
        </authorList>
    </citation>
    <scope>NUCLEOTIDE SEQUENCE [LARGE SCALE GENOMIC DNA]</scope>
    <source>
        <strain evidence="2 3">PCH194</strain>
    </source>
</reference>
<dbReference type="KEGG" id="ifl:C1H71_15255"/>
<organism evidence="2 3">
    <name type="scientific">Iodobacter fluviatilis</name>
    <dbReference type="NCBI Taxonomy" id="537"/>
    <lineage>
        <taxon>Bacteria</taxon>
        <taxon>Pseudomonadati</taxon>
        <taxon>Pseudomonadota</taxon>
        <taxon>Betaproteobacteria</taxon>
        <taxon>Neisseriales</taxon>
        <taxon>Chitinibacteraceae</taxon>
        <taxon>Iodobacter</taxon>
    </lineage>
</organism>
<dbReference type="EMBL" id="CP025781">
    <property type="protein sequence ID" value="QBC44757.1"/>
    <property type="molecule type" value="Genomic_DNA"/>
</dbReference>
<protein>
    <recommendedName>
        <fullName evidence="1">GST C-terminal domain-containing protein</fullName>
    </recommendedName>
</protein>
<feature type="domain" description="GST C-terminal" evidence="1">
    <location>
        <begin position="1"/>
        <end position="80"/>
    </location>
</feature>
<dbReference type="PANTHER" id="PTHR44051:SF8">
    <property type="entry name" value="GLUTATHIONE S-TRANSFERASE GSTA"/>
    <property type="match status" value="1"/>
</dbReference>
<sequence length="80" mass="9012">MAYLHARLMADLAMLEDKLAGREFLLASGPSIADISCSAYLFWLDQIGILEADLPNINRWLSAIRQLPNWQHPDVAMQSN</sequence>
<gene>
    <name evidence="2" type="ORF">C1H71_15255</name>
</gene>
<evidence type="ECO:0000313" key="3">
    <source>
        <dbReference type="Proteomes" id="UP000515917"/>
    </source>
</evidence>
<dbReference type="InterPro" id="IPR010987">
    <property type="entry name" value="Glutathione-S-Trfase_C-like"/>
</dbReference>
<keyword evidence="3" id="KW-1185">Reference proteome</keyword>
<dbReference type="InterPro" id="IPR036282">
    <property type="entry name" value="Glutathione-S-Trfase_C_sf"/>
</dbReference>
<evidence type="ECO:0000313" key="2">
    <source>
        <dbReference type="EMBL" id="QBC44757.1"/>
    </source>
</evidence>
<name>A0A7G3GBH8_9NEIS</name>
<dbReference type="Gene3D" id="1.20.1050.10">
    <property type="match status" value="1"/>
</dbReference>